<dbReference type="PANTHER" id="PTHR43790:SF9">
    <property type="entry name" value="GALACTOFURANOSE TRANSPORTER ATP-BINDING PROTEIN YTFR"/>
    <property type="match status" value="1"/>
</dbReference>
<evidence type="ECO:0000256" key="2">
    <source>
        <dbReference type="ARBA" id="ARBA00022597"/>
    </source>
</evidence>
<name>A0ABU1FC02_9RHOB</name>
<dbReference type="InterPro" id="IPR003593">
    <property type="entry name" value="AAA+_ATPase"/>
</dbReference>
<evidence type="ECO:0000259" key="6">
    <source>
        <dbReference type="PROSITE" id="PS50893"/>
    </source>
</evidence>
<protein>
    <submittedName>
        <fullName evidence="7">Sugar ABC transporter ATP-binding protein</fullName>
    </submittedName>
</protein>
<dbReference type="PROSITE" id="PS00211">
    <property type="entry name" value="ABC_TRANSPORTER_1"/>
    <property type="match status" value="1"/>
</dbReference>
<dbReference type="InterPro" id="IPR003439">
    <property type="entry name" value="ABC_transporter-like_ATP-bd"/>
</dbReference>
<keyword evidence="5 7" id="KW-0067">ATP-binding</keyword>
<comment type="caution">
    <text evidence="7">The sequence shown here is derived from an EMBL/GenBank/DDBJ whole genome shotgun (WGS) entry which is preliminary data.</text>
</comment>
<dbReference type="RefSeq" id="WP_310458581.1">
    <property type="nucleotide sequence ID" value="NZ_JAVKPH010000026.1"/>
</dbReference>
<gene>
    <name evidence="7" type="ORF">RGD00_17570</name>
</gene>
<dbReference type="InterPro" id="IPR050107">
    <property type="entry name" value="ABC_carbohydrate_import_ATPase"/>
</dbReference>
<evidence type="ECO:0000256" key="3">
    <source>
        <dbReference type="ARBA" id="ARBA00022737"/>
    </source>
</evidence>
<keyword evidence="1" id="KW-0813">Transport</keyword>
<dbReference type="InterPro" id="IPR027417">
    <property type="entry name" value="P-loop_NTPase"/>
</dbReference>
<dbReference type="PROSITE" id="PS50893">
    <property type="entry name" value="ABC_TRANSPORTER_2"/>
    <property type="match status" value="2"/>
</dbReference>
<dbReference type="Pfam" id="PF00005">
    <property type="entry name" value="ABC_tran"/>
    <property type="match status" value="2"/>
</dbReference>
<feature type="domain" description="ABC transporter" evidence="6">
    <location>
        <begin position="265"/>
        <end position="510"/>
    </location>
</feature>
<evidence type="ECO:0000313" key="7">
    <source>
        <dbReference type="EMBL" id="MDR5654424.1"/>
    </source>
</evidence>
<evidence type="ECO:0000256" key="4">
    <source>
        <dbReference type="ARBA" id="ARBA00022741"/>
    </source>
</evidence>
<dbReference type="Proteomes" id="UP001247754">
    <property type="component" value="Unassembled WGS sequence"/>
</dbReference>
<feature type="domain" description="ABC transporter" evidence="6">
    <location>
        <begin position="20"/>
        <end position="252"/>
    </location>
</feature>
<dbReference type="SMART" id="SM00382">
    <property type="entry name" value="AAA"/>
    <property type="match status" value="2"/>
</dbReference>
<keyword evidence="2" id="KW-0762">Sugar transport</keyword>
<keyword evidence="8" id="KW-1185">Reference proteome</keyword>
<dbReference type="CDD" id="cd03216">
    <property type="entry name" value="ABC_Carb_Monos_I"/>
    <property type="match status" value="1"/>
</dbReference>
<accession>A0ABU1FC02</accession>
<dbReference type="CDD" id="cd03215">
    <property type="entry name" value="ABC_Carb_Monos_II"/>
    <property type="match status" value="1"/>
</dbReference>
<dbReference type="PANTHER" id="PTHR43790">
    <property type="entry name" value="CARBOHYDRATE TRANSPORT ATP-BINDING PROTEIN MG119-RELATED"/>
    <property type="match status" value="1"/>
</dbReference>
<keyword evidence="3" id="KW-0677">Repeat</keyword>
<sequence>MNIAATESRETRTQAANALLVMRNVTKEYHGVPAIRDVTFTLREGECHALLGENGAGKSTLTKMLSGVTTPTRGEIFLNGQKVTINSPMDARRLGIVMVFQETSMVPSMTVAQNLFLGDEKAFNRMRPLNIAAQVFLNSLNFDVDPLAMVSTLGAAKRQMVEIARAVRQNARIIIFDEPTASLTPEEKGHFFALISRLRERGISITFISHALEEALDIADRITVLRDGQHVVTDDVANFDRDRIIRSMVGRELSGELYGHADRQLRQRGEERLSVSNLSMGRIVRNSSFTVYAGQITGMFGLIGSGRTETAKIVSGLLKRNFFYGGQVLLDGRPVRYRVPRSAVRDGIVYVTEDRKVEGFFETMSIGDNFLVSKLAATRGAPLINLAEARTLYEFWKQRLSIRAISDAAKVIELSGGNQQKVVIAKALLQRPRLIIFDEPTRGVDVGAIAEIHQFINQLADDGMAVVLISSYLPEILNLSDRILVTHAGRVVEEFDPIEATEESIMYAAIH</sequence>
<evidence type="ECO:0000256" key="1">
    <source>
        <dbReference type="ARBA" id="ARBA00022448"/>
    </source>
</evidence>
<dbReference type="SUPFAM" id="SSF52540">
    <property type="entry name" value="P-loop containing nucleoside triphosphate hydrolases"/>
    <property type="match status" value="2"/>
</dbReference>
<dbReference type="Gene3D" id="3.40.50.300">
    <property type="entry name" value="P-loop containing nucleotide triphosphate hydrolases"/>
    <property type="match status" value="2"/>
</dbReference>
<proteinExistence type="predicted"/>
<evidence type="ECO:0000256" key="5">
    <source>
        <dbReference type="ARBA" id="ARBA00022840"/>
    </source>
</evidence>
<organism evidence="7 8">
    <name type="scientific">Ruixingdingia sedimenti</name>
    <dbReference type="NCBI Taxonomy" id="3073604"/>
    <lineage>
        <taxon>Bacteria</taxon>
        <taxon>Pseudomonadati</taxon>
        <taxon>Pseudomonadota</taxon>
        <taxon>Alphaproteobacteria</taxon>
        <taxon>Rhodobacterales</taxon>
        <taxon>Paracoccaceae</taxon>
        <taxon>Ruixingdingia</taxon>
    </lineage>
</organism>
<evidence type="ECO:0000313" key="8">
    <source>
        <dbReference type="Proteomes" id="UP001247754"/>
    </source>
</evidence>
<keyword evidence="4" id="KW-0547">Nucleotide-binding</keyword>
<dbReference type="EMBL" id="JAVKPH010000026">
    <property type="protein sequence ID" value="MDR5654424.1"/>
    <property type="molecule type" value="Genomic_DNA"/>
</dbReference>
<dbReference type="InterPro" id="IPR017871">
    <property type="entry name" value="ABC_transporter-like_CS"/>
</dbReference>
<dbReference type="GO" id="GO:0005524">
    <property type="term" value="F:ATP binding"/>
    <property type="evidence" value="ECO:0007669"/>
    <property type="project" value="UniProtKB-KW"/>
</dbReference>
<reference evidence="7 8" key="1">
    <citation type="submission" date="2023-09" db="EMBL/GenBank/DDBJ databases">
        <title>Xinfangfangia sedmenti sp. nov., isolated the sedment.</title>
        <authorList>
            <person name="Xu L."/>
        </authorList>
    </citation>
    <scope>NUCLEOTIDE SEQUENCE [LARGE SCALE GENOMIC DNA]</scope>
    <source>
        <strain evidence="7 8">LG-4</strain>
    </source>
</reference>